<gene>
    <name evidence="1" type="ORF">GTP90_31695</name>
</gene>
<name>A0A845GYT3_9BURK</name>
<sequence length="101" mass="12017">MKIYGKEIPADLEFPELDKQTKSEIDELHAQMLRDEQRRAEFRERHKDWCSQSLTSEEVWQHMHPGAGPRPAPSVNVDALRKFSPRLRAIFAYIYREEITY</sequence>
<dbReference type="Proteomes" id="UP000447355">
    <property type="component" value="Unassembled WGS sequence"/>
</dbReference>
<dbReference type="RefSeq" id="WP_161087245.1">
    <property type="nucleotide sequence ID" value="NZ_WWCX01000119.1"/>
</dbReference>
<proteinExistence type="predicted"/>
<protein>
    <submittedName>
        <fullName evidence="1">Uncharacterized protein</fullName>
    </submittedName>
</protein>
<organism evidence="1 2">
    <name type="scientific">Duganella vulcania</name>
    <dbReference type="NCBI Taxonomy" id="2692166"/>
    <lineage>
        <taxon>Bacteria</taxon>
        <taxon>Pseudomonadati</taxon>
        <taxon>Pseudomonadota</taxon>
        <taxon>Betaproteobacteria</taxon>
        <taxon>Burkholderiales</taxon>
        <taxon>Oxalobacteraceae</taxon>
        <taxon>Telluria group</taxon>
        <taxon>Duganella</taxon>
    </lineage>
</organism>
<comment type="caution">
    <text evidence="1">The sequence shown here is derived from an EMBL/GenBank/DDBJ whole genome shotgun (WGS) entry which is preliminary data.</text>
</comment>
<reference evidence="1" key="1">
    <citation type="submission" date="2019-12" db="EMBL/GenBank/DDBJ databases">
        <title>Novel species isolated from a subtropical stream in China.</title>
        <authorList>
            <person name="Lu H."/>
        </authorList>
    </citation>
    <scope>NUCLEOTIDE SEQUENCE [LARGE SCALE GENOMIC DNA]</scope>
    <source>
        <strain evidence="1">FT81W</strain>
    </source>
</reference>
<dbReference type="EMBL" id="WWCX01000119">
    <property type="protein sequence ID" value="MYM98418.1"/>
    <property type="molecule type" value="Genomic_DNA"/>
</dbReference>
<accession>A0A845GYT3</accession>
<dbReference type="AlphaFoldDB" id="A0A845GYT3"/>
<evidence type="ECO:0000313" key="2">
    <source>
        <dbReference type="Proteomes" id="UP000447355"/>
    </source>
</evidence>
<evidence type="ECO:0000313" key="1">
    <source>
        <dbReference type="EMBL" id="MYM98418.1"/>
    </source>
</evidence>